<evidence type="ECO:0000313" key="2">
    <source>
        <dbReference type="Proteomes" id="UP000178449"/>
    </source>
</evidence>
<accession>A0A1F6GB53</accession>
<protein>
    <recommendedName>
        <fullName evidence="3">Glycosyl transferase family 1 domain-containing protein</fullName>
    </recommendedName>
</protein>
<evidence type="ECO:0000313" key="1">
    <source>
        <dbReference type="EMBL" id="OGG95333.1"/>
    </source>
</evidence>
<sequence>MKIDYLAHLDPRAHHGGGEQVLSQLLELGQRRGHQIKISSASPFQEERHKEADLCFLADLFNCPTSLKHLPPQWITRAIKQPFVHFDNAYVDCCNLDYLPCNGQTQDPCPHKSPLKLKRNLKSGDWGRGCFAKNPLVQQVYRESKLNCFVSPLHQKQVTHILQIDTPCFVLRPLIDWERFTNQGLKRDIPYLFVGALGEAKGLETLRKEYENEDLHLIGATVGKEPPAFGTWHGKVPYEEIPRLMNRAQTFVFKPRWPEPQGRVVVEAALCGCKLETNTQVGATSFGFDLADPNNLKGAAEEFWETLEGLL</sequence>
<dbReference type="Proteomes" id="UP000178449">
    <property type="component" value="Unassembled WGS sequence"/>
</dbReference>
<dbReference type="SUPFAM" id="SSF53756">
    <property type="entry name" value="UDP-Glycosyltransferase/glycogen phosphorylase"/>
    <property type="match status" value="1"/>
</dbReference>
<dbReference type="STRING" id="1817772.A2527_07370"/>
<comment type="caution">
    <text evidence="1">The sequence shown here is derived from an EMBL/GenBank/DDBJ whole genome shotgun (WGS) entry which is preliminary data.</text>
</comment>
<dbReference type="EMBL" id="MFNE01000024">
    <property type="protein sequence ID" value="OGG95333.1"/>
    <property type="molecule type" value="Genomic_DNA"/>
</dbReference>
<dbReference type="AlphaFoldDB" id="A0A1F6GB53"/>
<dbReference type="Gene3D" id="3.40.50.2000">
    <property type="entry name" value="Glycogen Phosphorylase B"/>
    <property type="match status" value="1"/>
</dbReference>
<name>A0A1F6GB53_9PROT</name>
<organism evidence="1 2">
    <name type="scientific">Candidatus Lambdaproteobacteria bacterium RIFOXYD2_FULL_50_16</name>
    <dbReference type="NCBI Taxonomy" id="1817772"/>
    <lineage>
        <taxon>Bacteria</taxon>
        <taxon>Pseudomonadati</taxon>
        <taxon>Pseudomonadota</taxon>
        <taxon>Candidatus Lambdaproteobacteria</taxon>
    </lineage>
</organism>
<reference evidence="1 2" key="1">
    <citation type="journal article" date="2016" name="Nat. Commun.">
        <title>Thousands of microbial genomes shed light on interconnected biogeochemical processes in an aquifer system.</title>
        <authorList>
            <person name="Anantharaman K."/>
            <person name="Brown C.T."/>
            <person name="Hug L.A."/>
            <person name="Sharon I."/>
            <person name="Castelle C.J."/>
            <person name="Probst A.J."/>
            <person name="Thomas B.C."/>
            <person name="Singh A."/>
            <person name="Wilkins M.J."/>
            <person name="Karaoz U."/>
            <person name="Brodie E.L."/>
            <person name="Williams K.H."/>
            <person name="Hubbard S.S."/>
            <person name="Banfield J.F."/>
        </authorList>
    </citation>
    <scope>NUCLEOTIDE SEQUENCE [LARGE SCALE GENOMIC DNA]</scope>
</reference>
<proteinExistence type="predicted"/>
<gene>
    <name evidence="1" type="ORF">A2527_07370</name>
</gene>
<evidence type="ECO:0008006" key="3">
    <source>
        <dbReference type="Google" id="ProtNLM"/>
    </source>
</evidence>